<gene>
    <name evidence="7" type="ORF">ANN_25418</name>
</gene>
<feature type="transmembrane region" description="Helical" evidence="5">
    <location>
        <begin position="82"/>
        <end position="100"/>
    </location>
</feature>
<proteinExistence type="predicted"/>
<dbReference type="InterPro" id="IPR017981">
    <property type="entry name" value="GPCR_2-like_7TM"/>
</dbReference>
<accession>A0ABQ8S1I2</accession>
<feature type="transmembrane region" description="Helical" evidence="5">
    <location>
        <begin position="287"/>
        <end position="313"/>
    </location>
</feature>
<evidence type="ECO:0000256" key="3">
    <source>
        <dbReference type="ARBA" id="ARBA00022989"/>
    </source>
</evidence>
<keyword evidence="2 5" id="KW-0812">Transmembrane</keyword>
<feature type="domain" description="G-protein coupled receptors family 2 profile 2" evidence="6">
    <location>
        <begin position="1"/>
        <end position="314"/>
    </location>
</feature>
<evidence type="ECO:0000256" key="5">
    <source>
        <dbReference type="SAM" id="Phobius"/>
    </source>
</evidence>
<keyword evidence="8" id="KW-1185">Reference proteome</keyword>
<keyword evidence="4 5" id="KW-0472">Membrane</keyword>
<feature type="transmembrane region" description="Helical" evidence="5">
    <location>
        <begin position="20"/>
        <end position="39"/>
    </location>
</feature>
<dbReference type="Pfam" id="PF00002">
    <property type="entry name" value="7tm_2"/>
    <property type="match status" value="2"/>
</dbReference>
<feature type="transmembrane region" description="Helical" evidence="5">
    <location>
        <begin position="107"/>
        <end position="128"/>
    </location>
</feature>
<sequence>VTLAGCRKLRCPRNMLHLHLFFSFILRAFVTLLLEVLFVKGVGLAKDVEDVEGGLVSFIPNRNNWECKTLIALYNYCIMANYAWICMEGLYLHNLIFLALSSDTSAIALYVIIGWGLPVVFIIPWVVARVNLEDTLCWTTHDNRNVYLIVQLPIVISVLVSETSDHIYNQSLLQLQAGACSLMLAGSEFQSLGRAIVKEDEYEEVRWDGVWKITTIRVAIVRKLSFGLFVNIVRVLFVKMKVAVSLERRRMRYRRWAKSTLVLMPLFGVHYVLFLWMDPLQRLNDTLTVVCLFINEVFASLQGFCVALLYCLLNSEVRAELVRKWRWFKYSREQPTRGSAHSMPLGLNSVLTVSRMYNGGGGGRGGSISSASGLEDIPSVSKYLQADKLNLNSDLDSCLMANDHNEEEPLHIQDGFASRIESSSETNNMQTAFITRK</sequence>
<evidence type="ECO:0000256" key="4">
    <source>
        <dbReference type="ARBA" id="ARBA00023136"/>
    </source>
</evidence>
<feature type="transmembrane region" description="Helical" evidence="5">
    <location>
        <begin position="224"/>
        <end position="244"/>
    </location>
</feature>
<comment type="caution">
    <text evidence="7">The sequence shown here is derived from an EMBL/GenBank/DDBJ whole genome shotgun (WGS) entry which is preliminary data.</text>
</comment>
<dbReference type="SUPFAM" id="SSF81321">
    <property type="entry name" value="Family A G protein-coupled receptor-like"/>
    <property type="match status" value="1"/>
</dbReference>
<dbReference type="InterPro" id="IPR050332">
    <property type="entry name" value="GPCR_2"/>
</dbReference>
<keyword evidence="3 5" id="KW-1133">Transmembrane helix</keyword>
<protein>
    <recommendedName>
        <fullName evidence="6">G-protein coupled receptors family 2 profile 2 domain-containing protein</fullName>
    </recommendedName>
</protein>
<evidence type="ECO:0000256" key="2">
    <source>
        <dbReference type="ARBA" id="ARBA00022692"/>
    </source>
</evidence>
<feature type="transmembrane region" description="Helical" evidence="5">
    <location>
        <begin position="256"/>
        <end position="275"/>
    </location>
</feature>
<dbReference type="PANTHER" id="PTHR45620">
    <property type="entry name" value="PDF RECEPTOR-LIKE PROTEIN-RELATED"/>
    <property type="match status" value="1"/>
</dbReference>
<name>A0ABQ8S1I2_PERAM</name>
<dbReference type="Proteomes" id="UP001148838">
    <property type="component" value="Unassembled WGS sequence"/>
</dbReference>
<evidence type="ECO:0000259" key="6">
    <source>
        <dbReference type="PROSITE" id="PS50261"/>
    </source>
</evidence>
<evidence type="ECO:0000256" key="1">
    <source>
        <dbReference type="ARBA" id="ARBA00004141"/>
    </source>
</evidence>
<dbReference type="PROSITE" id="PS50261">
    <property type="entry name" value="G_PROTEIN_RECEP_F2_4"/>
    <property type="match status" value="1"/>
</dbReference>
<dbReference type="PRINTS" id="PR00249">
    <property type="entry name" value="GPCRSECRETIN"/>
</dbReference>
<dbReference type="InterPro" id="IPR000832">
    <property type="entry name" value="GPCR_2_secretin-like"/>
</dbReference>
<organism evidence="7 8">
    <name type="scientific">Periplaneta americana</name>
    <name type="common">American cockroach</name>
    <name type="synonym">Blatta americana</name>
    <dbReference type="NCBI Taxonomy" id="6978"/>
    <lineage>
        <taxon>Eukaryota</taxon>
        <taxon>Metazoa</taxon>
        <taxon>Ecdysozoa</taxon>
        <taxon>Arthropoda</taxon>
        <taxon>Hexapoda</taxon>
        <taxon>Insecta</taxon>
        <taxon>Pterygota</taxon>
        <taxon>Neoptera</taxon>
        <taxon>Polyneoptera</taxon>
        <taxon>Dictyoptera</taxon>
        <taxon>Blattodea</taxon>
        <taxon>Blattoidea</taxon>
        <taxon>Blattidae</taxon>
        <taxon>Blattinae</taxon>
        <taxon>Periplaneta</taxon>
    </lineage>
</organism>
<dbReference type="Gene3D" id="1.20.1070.10">
    <property type="entry name" value="Rhodopsin 7-helix transmembrane proteins"/>
    <property type="match status" value="1"/>
</dbReference>
<dbReference type="PANTHER" id="PTHR45620:SF1">
    <property type="entry name" value="G-PROTEIN COUPLED RECEPTORS FAMILY 2 PROFILE 2 DOMAIN-CONTAINING PROTEIN"/>
    <property type="match status" value="1"/>
</dbReference>
<evidence type="ECO:0000313" key="8">
    <source>
        <dbReference type="Proteomes" id="UP001148838"/>
    </source>
</evidence>
<comment type="subcellular location">
    <subcellularLocation>
        <location evidence="1">Membrane</location>
        <topology evidence="1">Multi-pass membrane protein</topology>
    </subcellularLocation>
</comment>
<dbReference type="EMBL" id="JAJSOF020000038">
    <property type="protein sequence ID" value="KAJ4427765.1"/>
    <property type="molecule type" value="Genomic_DNA"/>
</dbReference>
<evidence type="ECO:0000313" key="7">
    <source>
        <dbReference type="EMBL" id="KAJ4427765.1"/>
    </source>
</evidence>
<reference evidence="7 8" key="1">
    <citation type="journal article" date="2022" name="Allergy">
        <title>Genome assembly and annotation of Periplaneta americana reveal a comprehensive cockroach allergen profile.</title>
        <authorList>
            <person name="Wang L."/>
            <person name="Xiong Q."/>
            <person name="Saelim N."/>
            <person name="Wang L."/>
            <person name="Nong W."/>
            <person name="Wan A.T."/>
            <person name="Shi M."/>
            <person name="Liu X."/>
            <person name="Cao Q."/>
            <person name="Hui J.H.L."/>
            <person name="Sookrung N."/>
            <person name="Leung T.F."/>
            <person name="Tungtrongchitr A."/>
            <person name="Tsui S.K.W."/>
        </authorList>
    </citation>
    <scope>NUCLEOTIDE SEQUENCE [LARGE SCALE GENOMIC DNA]</scope>
    <source>
        <strain evidence="7">PWHHKU_190912</strain>
    </source>
</reference>
<feature type="non-terminal residue" evidence="7">
    <location>
        <position position="1"/>
    </location>
</feature>